<evidence type="ECO:0000256" key="2">
    <source>
        <dbReference type="ARBA" id="ARBA00023315"/>
    </source>
</evidence>
<evidence type="ECO:0000313" key="4">
    <source>
        <dbReference type="EMBL" id="KJL17790.1"/>
    </source>
</evidence>
<dbReference type="Pfam" id="PF13673">
    <property type="entry name" value="Acetyltransf_10"/>
    <property type="match status" value="1"/>
</dbReference>
<gene>
    <name evidence="4" type="ORF">RN50_02891</name>
</gene>
<dbReference type="RefSeq" id="WP_045255198.1">
    <property type="nucleotide sequence ID" value="NZ_CP031425.1"/>
</dbReference>
<dbReference type="AlphaFoldDB" id="A0A0F0KCA5"/>
<dbReference type="InterPro" id="IPR016181">
    <property type="entry name" value="Acyl_CoA_acyltransferase"/>
</dbReference>
<dbReference type="PROSITE" id="PS51186">
    <property type="entry name" value="GNAT"/>
    <property type="match status" value="1"/>
</dbReference>
<proteinExistence type="predicted"/>
<feature type="domain" description="N-acetyltransferase" evidence="3">
    <location>
        <begin position="1"/>
        <end position="151"/>
    </location>
</feature>
<dbReference type="InterPro" id="IPR000182">
    <property type="entry name" value="GNAT_dom"/>
</dbReference>
<dbReference type="CDD" id="cd04301">
    <property type="entry name" value="NAT_SF"/>
    <property type="match status" value="1"/>
</dbReference>
<keyword evidence="2" id="KW-0012">Acyltransferase</keyword>
<dbReference type="Proteomes" id="UP000033572">
    <property type="component" value="Unassembled WGS sequence"/>
</dbReference>
<comment type="caution">
    <text evidence="4">The sequence shown here is derived from an EMBL/GenBank/DDBJ whole genome shotgun (WGS) entry which is preliminary data.</text>
</comment>
<dbReference type="SUPFAM" id="SSF55729">
    <property type="entry name" value="Acyl-CoA N-acyltransferases (Nat)"/>
    <property type="match status" value="1"/>
</dbReference>
<protein>
    <submittedName>
        <fullName evidence="4">Acetyltransferase (GNAT) family protein</fullName>
    </submittedName>
</protein>
<dbReference type="GeneID" id="94444283"/>
<evidence type="ECO:0000313" key="5">
    <source>
        <dbReference type="Proteomes" id="UP000033572"/>
    </source>
</evidence>
<keyword evidence="5" id="KW-1185">Reference proteome</keyword>
<evidence type="ECO:0000256" key="1">
    <source>
        <dbReference type="ARBA" id="ARBA00022679"/>
    </source>
</evidence>
<evidence type="ECO:0000259" key="3">
    <source>
        <dbReference type="PROSITE" id="PS51186"/>
    </source>
</evidence>
<dbReference type="InterPro" id="IPR050832">
    <property type="entry name" value="Bact_Acetyltransf"/>
</dbReference>
<keyword evidence="1 4" id="KW-0808">Transferase</keyword>
<dbReference type="GO" id="GO:0016747">
    <property type="term" value="F:acyltransferase activity, transferring groups other than amino-acyl groups"/>
    <property type="evidence" value="ECO:0007669"/>
    <property type="project" value="InterPro"/>
</dbReference>
<name>A0A0F0KCA5_9MICO</name>
<dbReference type="PANTHER" id="PTHR43877">
    <property type="entry name" value="AMINOALKYLPHOSPHONATE N-ACETYLTRANSFERASE-RELATED-RELATED"/>
    <property type="match status" value="1"/>
</dbReference>
<reference evidence="4 5" key="1">
    <citation type="submission" date="2015-02" db="EMBL/GenBank/DDBJ databases">
        <title>Draft genome sequences of ten Microbacterium spp. with emphasis on heavy metal contaminated environments.</title>
        <authorList>
            <person name="Corretto E."/>
        </authorList>
    </citation>
    <scope>NUCLEOTIDE SEQUENCE [LARGE SCALE GENOMIC DNA]</scope>
    <source>
        <strain evidence="4 5">DSM 12966</strain>
    </source>
</reference>
<dbReference type="Gene3D" id="3.40.630.30">
    <property type="match status" value="1"/>
</dbReference>
<organism evidence="4 5">
    <name type="scientific">Microbacterium foliorum</name>
    <dbReference type="NCBI Taxonomy" id="104336"/>
    <lineage>
        <taxon>Bacteria</taxon>
        <taxon>Bacillati</taxon>
        <taxon>Actinomycetota</taxon>
        <taxon>Actinomycetes</taxon>
        <taxon>Micrococcales</taxon>
        <taxon>Microbacteriaceae</taxon>
        <taxon>Microbacterium</taxon>
    </lineage>
</organism>
<dbReference type="EMBL" id="JYIU01000046">
    <property type="protein sequence ID" value="KJL17790.1"/>
    <property type="molecule type" value="Genomic_DNA"/>
</dbReference>
<sequence length="151" mass="16429">MHIERAGPEDVRGLARVKWIDRGTDGPNVAEFESFVTALASWWEVHRGTHSAFVARTIDEEIVGAAWVALLPRVPSPGANNRLSADIQSVFVLPEHRNDGVGTALVEVATAHAHSAGASRVIVHSSERAVPVYLRLGFTESSKLLQRIFDA</sequence>
<dbReference type="PATRIC" id="fig|104336.4.peg.2931"/>
<accession>A0A0F0KCA5</accession>
<dbReference type="KEGG" id="mfol:DXT68_07760"/>